<name>A0AAD7RXK3_9TELE</name>
<dbReference type="Proteomes" id="UP001221898">
    <property type="component" value="Unassembled WGS sequence"/>
</dbReference>
<protein>
    <submittedName>
        <fullName evidence="2">Uncharacterized protein</fullName>
    </submittedName>
</protein>
<gene>
    <name evidence="2" type="ORF">AAFF_G00078830</name>
</gene>
<evidence type="ECO:0000313" key="3">
    <source>
        <dbReference type="Proteomes" id="UP001221898"/>
    </source>
</evidence>
<accession>A0AAD7RXK3</accession>
<keyword evidence="3" id="KW-1185">Reference proteome</keyword>
<feature type="region of interest" description="Disordered" evidence="1">
    <location>
        <begin position="35"/>
        <end position="75"/>
    </location>
</feature>
<evidence type="ECO:0000313" key="2">
    <source>
        <dbReference type="EMBL" id="KAJ8392077.1"/>
    </source>
</evidence>
<dbReference type="EMBL" id="JAINUG010000149">
    <property type="protein sequence ID" value="KAJ8392077.1"/>
    <property type="molecule type" value="Genomic_DNA"/>
</dbReference>
<evidence type="ECO:0000256" key="1">
    <source>
        <dbReference type="SAM" id="MobiDB-lite"/>
    </source>
</evidence>
<proteinExistence type="predicted"/>
<dbReference type="AlphaFoldDB" id="A0AAD7RXK3"/>
<sequence>MLSNVNDMNNSARAKQDIVAAVLMKMALIKPSTRPLLAGATAPHDTGRSSSAERLGVCLRTAGPEHQPGTQHRGT</sequence>
<comment type="caution">
    <text evidence="2">The sequence shown here is derived from an EMBL/GenBank/DDBJ whole genome shotgun (WGS) entry which is preliminary data.</text>
</comment>
<reference evidence="2" key="1">
    <citation type="journal article" date="2023" name="Science">
        <title>Genome structures resolve the early diversification of teleost fishes.</title>
        <authorList>
            <person name="Parey E."/>
            <person name="Louis A."/>
            <person name="Montfort J."/>
            <person name="Bouchez O."/>
            <person name="Roques C."/>
            <person name="Iampietro C."/>
            <person name="Lluch J."/>
            <person name="Castinel A."/>
            <person name="Donnadieu C."/>
            <person name="Desvignes T."/>
            <person name="Floi Bucao C."/>
            <person name="Jouanno E."/>
            <person name="Wen M."/>
            <person name="Mejri S."/>
            <person name="Dirks R."/>
            <person name="Jansen H."/>
            <person name="Henkel C."/>
            <person name="Chen W.J."/>
            <person name="Zahm M."/>
            <person name="Cabau C."/>
            <person name="Klopp C."/>
            <person name="Thompson A.W."/>
            <person name="Robinson-Rechavi M."/>
            <person name="Braasch I."/>
            <person name="Lecointre G."/>
            <person name="Bobe J."/>
            <person name="Postlethwait J.H."/>
            <person name="Berthelot C."/>
            <person name="Roest Crollius H."/>
            <person name="Guiguen Y."/>
        </authorList>
    </citation>
    <scope>NUCLEOTIDE SEQUENCE</scope>
    <source>
        <strain evidence="2">NC1722</strain>
    </source>
</reference>
<organism evidence="2 3">
    <name type="scientific">Aldrovandia affinis</name>
    <dbReference type="NCBI Taxonomy" id="143900"/>
    <lineage>
        <taxon>Eukaryota</taxon>
        <taxon>Metazoa</taxon>
        <taxon>Chordata</taxon>
        <taxon>Craniata</taxon>
        <taxon>Vertebrata</taxon>
        <taxon>Euteleostomi</taxon>
        <taxon>Actinopterygii</taxon>
        <taxon>Neopterygii</taxon>
        <taxon>Teleostei</taxon>
        <taxon>Notacanthiformes</taxon>
        <taxon>Halosauridae</taxon>
        <taxon>Aldrovandia</taxon>
    </lineage>
</organism>